<evidence type="ECO:0000313" key="3">
    <source>
        <dbReference type="Proteomes" id="UP000278006"/>
    </source>
</evidence>
<keyword evidence="1" id="KW-1133">Transmembrane helix</keyword>
<keyword evidence="1" id="KW-0812">Transmembrane</keyword>
<dbReference type="OrthoDB" id="9177212at2"/>
<dbReference type="RefSeq" id="WP_122231399.1">
    <property type="nucleotide sequence ID" value="NZ_RDQO01000006.1"/>
</dbReference>
<dbReference type="SUPFAM" id="SSF82866">
    <property type="entry name" value="Multidrug efflux transporter AcrB transmembrane domain"/>
    <property type="match status" value="2"/>
</dbReference>
<dbReference type="InterPro" id="IPR027463">
    <property type="entry name" value="AcrB_DN_DC_subdom"/>
</dbReference>
<dbReference type="Pfam" id="PF00873">
    <property type="entry name" value="ACR_tran"/>
    <property type="match status" value="1"/>
</dbReference>
<dbReference type="InterPro" id="IPR001036">
    <property type="entry name" value="Acrflvin-R"/>
</dbReference>
<dbReference type="Gene3D" id="3.30.70.1440">
    <property type="entry name" value="Multidrug efflux transporter AcrB pore domain"/>
    <property type="match status" value="1"/>
</dbReference>
<feature type="transmembrane region" description="Helical" evidence="1">
    <location>
        <begin position="398"/>
        <end position="418"/>
    </location>
</feature>
<feature type="transmembrane region" description="Helical" evidence="1">
    <location>
        <begin position="1022"/>
        <end position="1048"/>
    </location>
</feature>
<gene>
    <name evidence="2" type="ORF">D8I35_16505</name>
</gene>
<dbReference type="PANTHER" id="PTHR32063">
    <property type="match status" value="1"/>
</dbReference>
<feature type="transmembrane region" description="Helical" evidence="1">
    <location>
        <begin position="12"/>
        <end position="29"/>
    </location>
</feature>
<protein>
    <submittedName>
        <fullName evidence="2">Efflux RND transporter permease subunit</fullName>
    </submittedName>
</protein>
<dbReference type="GO" id="GO:0005886">
    <property type="term" value="C:plasma membrane"/>
    <property type="evidence" value="ECO:0007669"/>
    <property type="project" value="TreeGrafter"/>
</dbReference>
<feature type="transmembrane region" description="Helical" evidence="1">
    <location>
        <begin position="910"/>
        <end position="929"/>
    </location>
</feature>
<feature type="transmembrane region" description="Helical" evidence="1">
    <location>
        <begin position="555"/>
        <end position="576"/>
    </location>
</feature>
<dbReference type="Gene3D" id="3.30.70.1430">
    <property type="entry name" value="Multidrug efflux transporter AcrB pore domain"/>
    <property type="match status" value="2"/>
</dbReference>
<feature type="transmembrane region" description="Helical" evidence="1">
    <location>
        <begin position="439"/>
        <end position="465"/>
    </location>
</feature>
<dbReference type="Gene3D" id="3.30.70.1320">
    <property type="entry name" value="Multidrug efflux transporter AcrB pore domain like"/>
    <property type="match status" value="1"/>
</dbReference>
<proteinExistence type="predicted"/>
<accession>A0A3M6QL74</accession>
<feature type="transmembrane region" description="Helical" evidence="1">
    <location>
        <begin position="471"/>
        <end position="489"/>
    </location>
</feature>
<dbReference type="EMBL" id="RDQO01000006">
    <property type="protein sequence ID" value="RMX03481.1"/>
    <property type="molecule type" value="Genomic_DNA"/>
</dbReference>
<name>A0A3M6QL74_9BURK</name>
<dbReference type="PRINTS" id="PR00702">
    <property type="entry name" value="ACRIFLAVINRP"/>
</dbReference>
<feature type="transmembrane region" description="Helical" evidence="1">
    <location>
        <begin position="341"/>
        <end position="361"/>
    </location>
</feature>
<keyword evidence="1" id="KW-0472">Membrane</keyword>
<feature type="transmembrane region" description="Helical" evidence="1">
    <location>
        <begin position="935"/>
        <end position="956"/>
    </location>
</feature>
<evidence type="ECO:0000313" key="2">
    <source>
        <dbReference type="EMBL" id="RMX03481.1"/>
    </source>
</evidence>
<dbReference type="SUPFAM" id="SSF82714">
    <property type="entry name" value="Multidrug efflux transporter AcrB TolC docking domain, DN and DC subdomains"/>
    <property type="match status" value="2"/>
</dbReference>
<organism evidence="2 3">
    <name type="scientific">Corticibacter populi</name>
    <dbReference type="NCBI Taxonomy" id="1550736"/>
    <lineage>
        <taxon>Bacteria</taxon>
        <taxon>Pseudomonadati</taxon>
        <taxon>Pseudomonadota</taxon>
        <taxon>Betaproteobacteria</taxon>
        <taxon>Burkholderiales</taxon>
        <taxon>Comamonadaceae</taxon>
        <taxon>Corticibacter</taxon>
    </lineage>
</organism>
<dbReference type="Proteomes" id="UP000278006">
    <property type="component" value="Unassembled WGS sequence"/>
</dbReference>
<dbReference type="SUPFAM" id="SSF82693">
    <property type="entry name" value="Multidrug efflux transporter AcrB pore domain, PN1, PN2, PC1 and PC2 subdomains"/>
    <property type="match status" value="3"/>
</dbReference>
<sequence length="1064" mass="116331">MWFTRVSLQNPVMATMVMLAFIVLGSFAYQRMKVDQFPSIEFPVVVVVTSYPGASAEIVESEVTEKIEEAVNTIAGINLLSSRSYDSVSVVIVQFELTMDGRRATEDVREKIAGMRSQLRDEVEDPVVQRFDPEDRPIWSLAVIPAADAPPTAELARNPVALTNWAEQVLKRRLENVRGVGAVHVVGGTERIITIEPVPAALRAHGVTPQELADAVQGENQDVPLGTLRSAEQERSVQIDGRIGWPDDFGDLIVARRGGAPVFLRELARVRDGAAELDSLALFNGRRTLLMNVQKAQDENTIEVVDGLNAAVAALQAELPPGLVLQAVSDDSRQIRVAVAAVQRTLVEGAILTVLIVYLFLNSWRSTIITGLTLPIALIGTFMFMGLFGFSINMLTLMALSLCIGLLIDDAIVVRENIVRHLQMGKNSHDAAMEGTREIGLAVLATTLCIVAVFLPIGFMGGIIGKFFHEFGLTIAAAVLISMFVSFTLDPMLSSVWHDPQVSPAWRQRAEPRHGPLARLYKPTLGRLTTWFERLTGALSALYQDALGWALRHRLATVLAALAIFVLSLFMLRLVGTEFVPASDYSEATIQFHTPMGSSIEQTEGKVRQVEAIVRAMPEVRYTLTTINSGNAQGKNYASMYVRLIDRHERTRNVDEMARVLRQQLRQIAGITVTHVGLLDPVGGQKELEFSLKGGDLAELTRISRQLIPQLEAIAGLVDLDARTQQRVPIVNVEMRREEASALGLGLQDIATPLRLLLAGDTVGNWRAQDGQAYDVRLRLAAADRAQLDDLAQLPFVIGNGATGVQLVSLGQVATLREGSTPHSIDRHSLQREVRITANTSLRSLGEVSADIRRLLDATPLPAGYSYQFGGATNDMQESFAYALMALALAVVFIYMVLASQFQSFLQPIALMMSLPLTMIGVAAALLVFGSRISMISVIGIVMLMGLVTKNAILLIDFANRARRDHEDDDGRRVAGLPRDEALLKAARVRLRPILMTTLAMVFGMLPLALSRGEGAEVMGPLGQSVIGGVITSSLLTLVVVPVVYGYLDEWGQWARRRFARLHP</sequence>
<evidence type="ECO:0000256" key="1">
    <source>
        <dbReference type="SAM" id="Phobius"/>
    </source>
</evidence>
<feature type="transmembrane region" description="Helical" evidence="1">
    <location>
        <begin position="880"/>
        <end position="898"/>
    </location>
</feature>
<dbReference type="PANTHER" id="PTHR32063:SF0">
    <property type="entry name" value="SWARMING MOTILITY PROTEIN SWRC"/>
    <property type="match status" value="1"/>
</dbReference>
<keyword evidence="3" id="KW-1185">Reference proteome</keyword>
<dbReference type="Gene3D" id="3.30.2090.10">
    <property type="entry name" value="Multidrug efflux transporter AcrB TolC docking domain, DN and DC subdomains"/>
    <property type="match status" value="2"/>
</dbReference>
<dbReference type="GO" id="GO:0042910">
    <property type="term" value="F:xenobiotic transmembrane transporter activity"/>
    <property type="evidence" value="ECO:0007669"/>
    <property type="project" value="TreeGrafter"/>
</dbReference>
<reference evidence="2 3" key="1">
    <citation type="submission" date="2018-10" db="EMBL/GenBank/DDBJ databases">
        <title>Draft genome of Cortibacter populi DSM10536.</title>
        <authorList>
            <person name="Bernier A.-M."/>
            <person name="Bernard K."/>
        </authorList>
    </citation>
    <scope>NUCLEOTIDE SEQUENCE [LARGE SCALE GENOMIC DNA]</scope>
    <source>
        <strain evidence="2 3">DSM 105136</strain>
    </source>
</reference>
<comment type="caution">
    <text evidence="2">The sequence shown here is derived from an EMBL/GenBank/DDBJ whole genome shotgun (WGS) entry which is preliminary data.</text>
</comment>
<feature type="transmembrane region" description="Helical" evidence="1">
    <location>
        <begin position="993"/>
        <end position="1010"/>
    </location>
</feature>
<dbReference type="Gene3D" id="1.20.1640.10">
    <property type="entry name" value="Multidrug efflux transporter AcrB transmembrane domain"/>
    <property type="match status" value="2"/>
</dbReference>
<feature type="transmembrane region" description="Helical" evidence="1">
    <location>
        <begin position="368"/>
        <end position="392"/>
    </location>
</feature>
<dbReference type="AlphaFoldDB" id="A0A3M6QL74"/>